<dbReference type="Gene3D" id="1.20.5.1030">
    <property type="entry name" value="Preprotein translocase secy subunit"/>
    <property type="match status" value="1"/>
</dbReference>
<evidence type="ECO:0000256" key="8">
    <source>
        <dbReference type="ARBA" id="ARBA00023136"/>
    </source>
</evidence>
<dbReference type="GO" id="GO:0006605">
    <property type="term" value="P:protein targeting"/>
    <property type="evidence" value="ECO:0007669"/>
    <property type="project" value="InterPro"/>
</dbReference>
<protein>
    <submittedName>
        <fullName evidence="10">Preprotein translocase subunit SecE</fullName>
    </submittedName>
</protein>
<dbReference type="GO" id="GO:0006886">
    <property type="term" value="P:intracellular protein transport"/>
    <property type="evidence" value="ECO:0007669"/>
    <property type="project" value="InterPro"/>
</dbReference>
<feature type="transmembrane region" description="Helical" evidence="9">
    <location>
        <begin position="42"/>
        <end position="61"/>
    </location>
</feature>
<keyword evidence="7" id="KW-0811">Translocation</keyword>
<feature type="transmembrane region" description="Helical" evidence="9">
    <location>
        <begin position="16"/>
        <end position="36"/>
    </location>
</feature>
<accession>A0A3M6QWG6</accession>
<keyword evidence="5" id="KW-0653">Protein transport</keyword>
<dbReference type="Proteomes" id="UP000281171">
    <property type="component" value="Unassembled WGS sequence"/>
</dbReference>
<evidence type="ECO:0000256" key="4">
    <source>
        <dbReference type="ARBA" id="ARBA00022692"/>
    </source>
</evidence>
<evidence type="ECO:0000256" key="5">
    <source>
        <dbReference type="ARBA" id="ARBA00022927"/>
    </source>
</evidence>
<comment type="caution">
    <text evidence="10">The sequence shown here is derived from an EMBL/GenBank/DDBJ whole genome shotgun (WGS) entry which is preliminary data.</text>
</comment>
<dbReference type="GO" id="GO:0043952">
    <property type="term" value="P:protein transport by the Sec complex"/>
    <property type="evidence" value="ECO:0007669"/>
    <property type="project" value="TreeGrafter"/>
</dbReference>
<organism evidence="10 12">
    <name type="scientific">Allofranklinella schreckenbergeri</name>
    <dbReference type="NCBI Taxonomy" id="1076744"/>
    <lineage>
        <taxon>Bacteria</taxon>
        <taxon>Pseudomonadati</taxon>
        <taxon>Pseudomonadota</taxon>
        <taxon>Betaproteobacteria</taxon>
        <taxon>Burkholderiales</taxon>
        <taxon>Comamonadaceae</taxon>
        <taxon>Allofranklinella</taxon>
    </lineage>
</organism>
<dbReference type="GO" id="GO:0005886">
    <property type="term" value="C:plasma membrane"/>
    <property type="evidence" value="ECO:0007669"/>
    <property type="project" value="TreeGrafter"/>
</dbReference>
<dbReference type="InterPro" id="IPR001901">
    <property type="entry name" value="Translocase_SecE/Sec61-g"/>
</dbReference>
<keyword evidence="4 9" id="KW-0812">Transmembrane</keyword>
<keyword evidence="6 9" id="KW-1133">Transmembrane helix</keyword>
<gene>
    <name evidence="10" type="primary">secE</name>
    <name evidence="11" type="ORF">EBQ24_09230</name>
    <name evidence="10" type="ORF">EBQ25_09130</name>
</gene>
<feature type="transmembrane region" description="Helical" evidence="9">
    <location>
        <begin position="96"/>
        <end position="120"/>
    </location>
</feature>
<evidence type="ECO:0000256" key="1">
    <source>
        <dbReference type="ARBA" id="ARBA00004370"/>
    </source>
</evidence>
<evidence type="ECO:0000313" key="13">
    <source>
        <dbReference type="Proteomes" id="UP000281171"/>
    </source>
</evidence>
<evidence type="ECO:0000313" key="11">
    <source>
        <dbReference type="EMBL" id="RMX07370.1"/>
    </source>
</evidence>
<dbReference type="PANTHER" id="PTHR33910">
    <property type="entry name" value="PROTEIN TRANSLOCASE SUBUNIT SECE"/>
    <property type="match status" value="1"/>
</dbReference>
<evidence type="ECO:0000256" key="7">
    <source>
        <dbReference type="ARBA" id="ARBA00023010"/>
    </source>
</evidence>
<dbReference type="InterPro" id="IPR038379">
    <property type="entry name" value="SecE_sf"/>
</dbReference>
<name>A0A3M6Q5I4_9BURK</name>
<dbReference type="GO" id="GO:0008320">
    <property type="term" value="F:protein transmembrane transporter activity"/>
    <property type="evidence" value="ECO:0007669"/>
    <property type="project" value="InterPro"/>
</dbReference>
<dbReference type="InterPro" id="IPR005807">
    <property type="entry name" value="SecE_bac"/>
</dbReference>
<evidence type="ECO:0000256" key="2">
    <source>
        <dbReference type="ARBA" id="ARBA00022448"/>
    </source>
</evidence>
<keyword evidence="12" id="KW-1185">Reference proteome</keyword>
<dbReference type="EMBL" id="RDQL01000012">
    <property type="protein sequence ID" value="RMW98452.1"/>
    <property type="molecule type" value="Genomic_DNA"/>
</dbReference>
<dbReference type="PANTHER" id="PTHR33910:SF1">
    <property type="entry name" value="PROTEIN TRANSLOCASE SUBUNIT SECE"/>
    <property type="match status" value="1"/>
</dbReference>
<keyword evidence="3" id="KW-1003">Cell membrane</keyword>
<evidence type="ECO:0000256" key="6">
    <source>
        <dbReference type="ARBA" id="ARBA00022989"/>
    </source>
</evidence>
<evidence type="ECO:0000256" key="9">
    <source>
        <dbReference type="SAM" id="Phobius"/>
    </source>
</evidence>
<proteinExistence type="predicted"/>
<dbReference type="NCBIfam" id="NF004371">
    <property type="entry name" value="PRK05740.1-1"/>
    <property type="match status" value="1"/>
</dbReference>
<keyword evidence="8 9" id="KW-0472">Membrane</keyword>
<evidence type="ECO:0000313" key="12">
    <source>
        <dbReference type="Proteomes" id="UP000267035"/>
    </source>
</evidence>
<dbReference type="Proteomes" id="UP000267035">
    <property type="component" value="Unassembled WGS sequence"/>
</dbReference>
<dbReference type="GO" id="GO:0009306">
    <property type="term" value="P:protein secretion"/>
    <property type="evidence" value="ECO:0007669"/>
    <property type="project" value="InterPro"/>
</dbReference>
<sequence>MSAPSQVETVGSGASVFKLVIAVLFAVGGVVAFYWLSAHGAFVQWGALLIGLVLAALVFLWSNPGRDFIVYVRDSWNELKKVVWPRRKDATQMTGYVFAFSVVMALFLWLADMTVGWVVFDLLLGWRNG</sequence>
<evidence type="ECO:0000256" key="3">
    <source>
        <dbReference type="ARBA" id="ARBA00022475"/>
    </source>
</evidence>
<accession>A0A3M6Q5I4</accession>
<dbReference type="EMBL" id="RDQK01000021">
    <property type="protein sequence ID" value="RMX07370.1"/>
    <property type="molecule type" value="Genomic_DNA"/>
</dbReference>
<comment type="subcellular location">
    <subcellularLocation>
        <location evidence="1">Membrane</location>
    </subcellularLocation>
</comment>
<dbReference type="NCBIfam" id="TIGR00964">
    <property type="entry name" value="secE_bact"/>
    <property type="match status" value="1"/>
</dbReference>
<dbReference type="RefSeq" id="WP_122248623.1">
    <property type="nucleotide sequence ID" value="NZ_RDQK01000021.1"/>
</dbReference>
<evidence type="ECO:0000313" key="10">
    <source>
        <dbReference type="EMBL" id="RMW98452.1"/>
    </source>
</evidence>
<dbReference type="Pfam" id="PF00584">
    <property type="entry name" value="SecE"/>
    <property type="match status" value="1"/>
</dbReference>
<reference evidence="12 13" key="1">
    <citation type="submission" date="2018-10" db="EMBL/GenBank/DDBJ databases">
        <title>Comamonadaceae CDC group NO-1 genome sequencing and assembly.</title>
        <authorList>
            <person name="Bernier A.-M."/>
            <person name="Bernard K."/>
        </authorList>
    </citation>
    <scope>NUCLEOTIDE SEQUENCE [LARGE SCALE GENOMIC DNA]</scope>
    <source>
        <strain evidence="10 12">NML161473</strain>
        <strain evidence="11 13">NML180581</strain>
    </source>
</reference>
<dbReference type="AlphaFoldDB" id="A0A3M6Q5I4"/>
<keyword evidence="2" id="KW-0813">Transport</keyword>